<protein>
    <submittedName>
        <fullName evidence="7">ABC transporter ATP-binding protein</fullName>
    </submittedName>
</protein>
<proteinExistence type="inferred from homology"/>
<name>A0ABP8LC41_9BURK</name>
<dbReference type="Proteomes" id="UP001501788">
    <property type="component" value="Unassembled WGS sequence"/>
</dbReference>
<dbReference type="InterPro" id="IPR027417">
    <property type="entry name" value="P-loop_NTPase"/>
</dbReference>
<dbReference type="SUPFAM" id="SSF52540">
    <property type="entry name" value="P-loop containing nucleoside triphosphate hydrolases"/>
    <property type="match status" value="1"/>
</dbReference>
<dbReference type="Pfam" id="PF00005">
    <property type="entry name" value="ABC_tran"/>
    <property type="match status" value="1"/>
</dbReference>
<reference evidence="8" key="1">
    <citation type="journal article" date="2019" name="Int. J. Syst. Evol. Microbiol.">
        <title>The Global Catalogue of Microorganisms (GCM) 10K type strain sequencing project: providing services to taxonomists for standard genome sequencing and annotation.</title>
        <authorList>
            <consortium name="The Broad Institute Genomics Platform"/>
            <consortium name="The Broad Institute Genome Sequencing Center for Infectious Disease"/>
            <person name="Wu L."/>
            <person name="Ma J."/>
        </authorList>
    </citation>
    <scope>NUCLEOTIDE SEQUENCE [LARGE SCALE GENOMIC DNA]</scope>
    <source>
        <strain evidence="8">JCM 31890</strain>
    </source>
</reference>
<dbReference type="InterPro" id="IPR015854">
    <property type="entry name" value="ABC_transpr_LolD-like"/>
</dbReference>
<evidence type="ECO:0000256" key="5">
    <source>
        <dbReference type="ARBA" id="ARBA00022840"/>
    </source>
</evidence>
<dbReference type="PANTHER" id="PTHR24220">
    <property type="entry name" value="IMPORT ATP-BINDING PROTEIN"/>
    <property type="match status" value="1"/>
</dbReference>
<evidence type="ECO:0000256" key="3">
    <source>
        <dbReference type="ARBA" id="ARBA00022475"/>
    </source>
</evidence>
<dbReference type="InterPro" id="IPR017911">
    <property type="entry name" value="MacB-like_ATP-bd"/>
</dbReference>
<dbReference type="PANTHER" id="PTHR24220:SF689">
    <property type="entry name" value="LIPOPROTEIN-RELEASING SYSTEM ATP-BINDING PROTEIN LOLD"/>
    <property type="match status" value="1"/>
</dbReference>
<keyword evidence="2" id="KW-0813">Transport</keyword>
<dbReference type="InterPro" id="IPR003439">
    <property type="entry name" value="ABC_transporter-like_ATP-bd"/>
</dbReference>
<accession>A0ABP8LC41</accession>
<feature type="domain" description="ABC transporter" evidence="6">
    <location>
        <begin position="3"/>
        <end position="235"/>
    </location>
</feature>
<dbReference type="Gene3D" id="3.40.50.300">
    <property type="entry name" value="P-loop containing nucleotide triphosphate hydrolases"/>
    <property type="match status" value="1"/>
</dbReference>
<gene>
    <name evidence="7" type="ORF">GCM10023090_20780</name>
</gene>
<evidence type="ECO:0000256" key="1">
    <source>
        <dbReference type="ARBA" id="ARBA00005417"/>
    </source>
</evidence>
<dbReference type="PROSITE" id="PS00211">
    <property type="entry name" value="ABC_TRANSPORTER_1"/>
    <property type="match status" value="1"/>
</dbReference>
<dbReference type="CDD" id="cd03255">
    <property type="entry name" value="ABC_MJ0796_LolCDE_FtsE"/>
    <property type="match status" value="1"/>
</dbReference>
<dbReference type="InterPro" id="IPR003593">
    <property type="entry name" value="AAA+_ATPase"/>
</dbReference>
<keyword evidence="4" id="KW-0547">Nucleotide-binding</keyword>
<dbReference type="GO" id="GO:0005524">
    <property type="term" value="F:ATP binding"/>
    <property type="evidence" value="ECO:0007669"/>
    <property type="project" value="UniProtKB-KW"/>
</dbReference>
<dbReference type="SMART" id="SM00382">
    <property type="entry name" value="AAA"/>
    <property type="match status" value="1"/>
</dbReference>
<dbReference type="RefSeq" id="WP_345064400.1">
    <property type="nucleotide sequence ID" value="NZ_BAABEX010000013.1"/>
</dbReference>
<dbReference type="PROSITE" id="PS50893">
    <property type="entry name" value="ABC_TRANSPORTER_2"/>
    <property type="match status" value="1"/>
</dbReference>
<keyword evidence="3" id="KW-0472">Membrane</keyword>
<evidence type="ECO:0000256" key="2">
    <source>
        <dbReference type="ARBA" id="ARBA00022448"/>
    </source>
</evidence>
<organism evidence="7 8">
    <name type="scientific">Acidovorax lacteus</name>
    <dbReference type="NCBI Taxonomy" id="1924988"/>
    <lineage>
        <taxon>Bacteria</taxon>
        <taxon>Pseudomonadati</taxon>
        <taxon>Pseudomonadota</taxon>
        <taxon>Betaproteobacteria</taxon>
        <taxon>Burkholderiales</taxon>
        <taxon>Comamonadaceae</taxon>
        <taxon>Acidovorax</taxon>
    </lineage>
</organism>
<keyword evidence="5 7" id="KW-0067">ATP-binding</keyword>
<evidence type="ECO:0000256" key="4">
    <source>
        <dbReference type="ARBA" id="ARBA00022741"/>
    </source>
</evidence>
<evidence type="ECO:0000259" key="6">
    <source>
        <dbReference type="PROSITE" id="PS50893"/>
    </source>
</evidence>
<sequence length="235" mass="25836">MLIELRDVRKRYNIGRPTEAEVLHGIDLQVRQGEFVALMGPSGSGKSTLLNILGLLERMTTGHYRLGEEAVQDLSDTELTLRRRRMLGFVFQFHHLLPAFSALENVTLPALMAEGVVRRAQRDHARELLAAVGLAQAMDKRPGELSGGMQQRVAIARALVMNPPLVLADEPTGNLDTASSAEVFGLLRRIHAERGTSFVLVTHDPRLGAQCDRLVELVDGRIARDEPVTRAAPPA</sequence>
<evidence type="ECO:0000313" key="7">
    <source>
        <dbReference type="EMBL" id="GAA4425619.1"/>
    </source>
</evidence>
<dbReference type="EMBL" id="BAABEX010000013">
    <property type="protein sequence ID" value="GAA4425619.1"/>
    <property type="molecule type" value="Genomic_DNA"/>
</dbReference>
<comment type="caution">
    <text evidence="7">The sequence shown here is derived from an EMBL/GenBank/DDBJ whole genome shotgun (WGS) entry which is preliminary data.</text>
</comment>
<keyword evidence="8" id="KW-1185">Reference proteome</keyword>
<evidence type="ECO:0000313" key="8">
    <source>
        <dbReference type="Proteomes" id="UP001501788"/>
    </source>
</evidence>
<keyword evidence="3" id="KW-1003">Cell membrane</keyword>
<comment type="similarity">
    <text evidence="1">Belongs to the ABC transporter superfamily.</text>
</comment>
<dbReference type="InterPro" id="IPR017871">
    <property type="entry name" value="ABC_transporter-like_CS"/>
</dbReference>